<feature type="non-terminal residue" evidence="1">
    <location>
        <position position="1"/>
    </location>
</feature>
<reference evidence="1" key="1">
    <citation type="submission" date="2018-05" db="EMBL/GenBank/DDBJ databases">
        <authorList>
            <person name="Lanie J.A."/>
            <person name="Ng W.-L."/>
            <person name="Kazmierczak K.M."/>
            <person name="Andrzejewski T.M."/>
            <person name="Davidsen T.M."/>
            <person name="Wayne K.J."/>
            <person name="Tettelin H."/>
            <person name="Glass J.I."/>
            <person name="Rusch D."/>
            <person name="Podicherti R."/>
            <person name="Tsui H.-C.T."/>
            <person name="Winkler M.E."/>
        </authorList>
    </citation>
    <scope>NUCLEOTIDE SEQUENCE</scope>
</reference>
<proteinExistence type="predicted"/>
<name>A0A382Z4A0_9ZZZZ</name>
<dbReference type="Gene3D" id="1.25.40.10">
    <property type="entry name" value="Tetratricopeptide repeat domain"/>
    <property type="match status" value="1"/>
</dbReference>
<accession>A0A382Z4A0</accession>
<evidence type="ECO:0000313" key="1">
    <source>
        <dbReference type="EMBL" id="SVD90322.1"/>
    </source>
</evidence>
<dbReference type="SUPFAM" id="SSF48452">
    <property type="entry name" value="TPR-like"/>
    <property type="match status" value="1"/>
</dbReference>
<organism evidence="1">
    <name type="scientific">marine metagenome</name>
    <dbReference type="NCBI Taxonomy" id="408172"/>
    <lineage>
        <taxon>unclassified sequences</taxon>
        <taxon>metagenomes</taxon>
        <taxon>ecological metagenomes</taxon>
    </lineage>
</organism>
<dbReference type="EMBL" id="UINC01180897">
    <property type="protein sequence ID" value="SVD90322.1"/>
    <property type="molecule type" value="Genomic_DNA"/>
</dbReference>
<dbReference type="AlphaFoldDB" id="A0A382Z4A0"/>
<protein>
    <submittedName>
        <fullName evidence="1">Uncharacterized protein</fullName>
    </submittedName>
</protein>
<sequence length="260" mass="29565">QDPSFLLEAHHSQWSTRFWLGELNEARQHTDIGIQLYDPEKHGTHAYIYGGHDPGLCGLFFSAWTLWLLGYPKTALEPNRRAYELALQLSKEAFRNYAAIWGSLLSTLRSEPLSERDDLIRYTASFESNRSVFNLSDQCGAHVYRGSDLVRRGELDEGIVLLRKGLSLQPEAELRLRPYYLYLLAEALSEDGETNEALGLLEQAINVLRKSDESWWESAIHRLTGEILLVQNPAAEEQAETLFMQAIDVAQTQNAKSLEL</sequence>
<feature type="non-terminal residue" evidence="1">
    <location>
        <position position="260"/>
    </location>
</feature>
<gene>
    <name evidence="1" type="ORF">METZ01_LOCUS443176</name>
</gene>
<dbReference type="InterPro" id="IPR011990">
    <property type="entry name" value="TPR-like_helical_dom_sf"/>
</dbReference>